<accession>A0A1M7QTD6</accession>
<keyword evidence="1" id="KW-0805">Transcription regulation</keyword>
<dbReference type="AlphaFoldDB" id="A0A1M7QTD6"/>
<dbReference type="InterPro" id="IPR050109">
    <property type="entry name" value="HTH-type_TetR-like_transc_reg"/>
</dbReference>
<keyword evidence="3" id="KW-0804">Transcription</keyword>
<dbReference type="GO" id="GO:0000976">
    <property type="term" value="F:transcription cis-regulatory region binding"/>
    <property type="evidence" value="ECO:0007669"/>
    <property type="project" value="TreeGrafter"/>
</dbReference>
<dbReference type="InterPro" id="IPR009057">
    <property type="entry name" value="Homeodomain-like_sf"/>
</dbReference>
<dbReference type="InterPro" id="IPR001647">
    <property type="entry name" value="HTH_TetR"/>
</dbReference>
<dbReference type="EMBL" id="FRBI01000042">
    <property type="protein sequence ID" value="SHN34988.1"/>
    <property type="molecule type" value="Genomic_DNA"/>
</dbReference>
<sequence length="224" mass="23888">MAAHKRLNRDELVTTALAVADAEGLPAVTIRRVAQLHGVTPMALYRHFPDKEGLLVALAERLLSGAVVPEPDERPWHEQLRDVLGNFLDALRPHPNAAMLVFNGMVTTEPGLAVTERALALMAQGGMSVERSADAASQILGSLVALAIAEPGRDLGPDPEANEDAVRAKRAALLALSPRRYPHIVAAADAMAACADQQLYFDRGVDLIVTGVRDAARAETADAR</sequence>
<dbReference type="Proteomes" id="UP000184111">
    <property type="component" value="Unassembled WGS sequence"/>
</dbReference>
<feature type="domain" description="HTH tetR-type" evidence="5">
    <location>
        <begin position="6"/>
        <end position="66"/>
    </location>
</feature>
<protein>
    <submittedName>
        <fullName evidence="6">Transcriptional regulator, TetR family</fullName>
    </submittedName>
</protein>
<dbReference type="InterPro" id="IPR036271">
    <property type="entry name" value="Tet_transcr_reg_TetR-rel_C_sf"/>
</dbReference>
<evidence type="ECO:0000256" key="3">
    <source>
        <dbReference type="ARBA" id="ARBA00023163"/>
    </source>
</evidence>
<dbReference type="Pfam" id="PF00440">
    <property type="entry name" value="TetR_N"/>
    <property type="match status" value="1"/>
</dbReference>
<dbReference type="STRING" id="310782.SAMN05216499_14216"/>
<evidence type="ECO:0000259" key="5">
    <source>
        <dbReference type="PROSITE" id="PS50977"/>
    </source>
</evidence>
<keyword evidence="7" id="KW-1185">Reference proteome</keyword>
<keyword evidence="2 4" id="KW-0238">DNA-binding</keyword>
<dbReference type="GO" id="GO:0045892">
    <property type="term" value="P:negative regulation of DNA-templated transcription"/>
    <property type="evidence" value="ECO:0007669"/>
    <property type="project" value="InterPro"/>
</dbReference>
<dbReference type="InterPro" id="IPR004111">
    <property type="entry name" value="Repressor_TetR_C"/>
</dbReference>
<dbReference type="PROSITE" id="PS50977">
    <property type="entry name" value="HTH_TETR_2"/>
    <property type="match status" value="1"/>
</dbReference>
<dbReference type="PANTHER" id="PTHR30055">
    <property type="entry name" value="HTH-TYPE TRANSCRIPTIONAL REGULATOR RUTR"/>
    <property type="match status" value="1"/>
</dbReference>
<dbReference type="OrthoDB" id="329481at2"/>
<name>A0A1M7QTD6_9ACTN</name>
<evidence type="ECO:0000313" key="6">
    <source>
        <dbReference type="EMBL" id="SHN34988.1"/>
    </source>
</evidence>
<feature type="DNA-binding region" description="H-T-H motif" evidence="4">
    <location>
        <begin position="29"/>
        <end position="48"/>
    </location>
</feature>
<dbReference type="SUPFAM" id="SSF48498">
    <property type="entry name" value="Tetracyclin repressor-like, C-terminal domain"/>
    <property type="match status" value="1"/>
</dbReference>
<evidence type="ECO:0000313" key="7">
    <source>
        <dbReference type="Proteomes" id="UP000184111"/>
    </source>
</evidence>
<evidence type="ECO:0000256" key="4">
    <source>
        <dbReference type="PROSITE-ProRule" id="PRU00335"/>
    </source>
</evidence>
<dbReference type="Gene3D" id="1.10.357.10">
    <property type="entry name" value="Tetracycline Repressor, domain 2"/>
    <property type="match status" value="1"/>
</dbReference>
<dbReference type="PANTHER" id="PTHR30055:SF151">
    <property type="entry name" value="TRANSCRIPTIONAL REGULATORY PROTEIN"/>
    <property type="match status" value="1"/>
</dbReference>
<gene>
    <name evidence="6" type="ORF">SAMN05216499_14216</name>
</gene>
<evidence type="ECO:0000256" key="2">
    <source>
        <dbReference type="ARBA" id="ARBA00023125"/>
    </source>
</evidence>
<dbReference type="Pfam" id="PF02909">
    <property type="entry name" value="TetR_C_1"/>
    <property type="match status" value="1"/>
</dbReference>
<proteinExistence type="predicted"/>
<dbReference type="SUPFAM" id="SSF46689">
    <property type="entry name" value="Homeodomain-like"/>
    <property type="match status" value="1"/>
</dbReference>
<reference evidence="6 7" key="1">
    <citation type="submission" date="2016-11" db="EMBL/GenBank/DDBJ databases">
        <authorList>
            <person name="Jaros S."/>
            <person name="Januszkiewicz K."/>
            <person name="Wedrychowicz H."/>
        </authorList>
    </citation>
    <scope>NUCLEOTIDE SEQUENCE [LARGE SCALE GENOMIC DNA]</scope>
    <source>
        <strain evidence="6 7">CGMCC 4.2025</strain>
    </source>
</reference>
<dbReference type="GO" id="GO:0003700">
    <property type="term" value="F:DNA-binding transcription factor activity"/>
    <property type="evidence" value="ECO:0007669"/>
    <property type="project" value="TreeGrafter"/>
</dbReference>
<evidence type="ECO:0000256" key="1">
    <source>
        <dbReference type="ARBA" id="ARBA00023015"/>
    </source>
</evidence>
<organism evidence="6 7">
    <name type="scientific">Actinacidiphila paucisporea</name>
    <dbReference type="NCBI Taxonomy" id="310782"/>
    <lineage>
        <taxon>Bacteria</taxon>
        <taxon>Bacillati</taxon>
        <taxon>Actinomycetota</taxon>
        <taxon>Actinomycetes</taxon>
        <taxon>Kitasatosporales</taxon>
        <taxon>Streptomycetaceae</taxon>
        <taxon>Actinacidiphila</taxon>
    </lineage>
</organism>